<dbReference type="PANTHER" id="PTHR36701">
    <property type="entry name" value="EPOXYQUEUOSINE REDUCTASE QUEH"/>
    <property type="match status" value="1"/>
</dbReference>
<comment type="pathway">
    <text evidence="2 17">tRNA modification; tRNA-queuosine biosynthesis.</text>
</comment>
<keyword evidence="9 17" id="KW-0671">Queuosine biosynthesis</keyword>
<evidence type="ECO:0000256" key="11">
    <source>
        <dbReference type="ARBA" id="ARBA00023004"/>
    </source>
</evidence>
<feature type="binding site" evidence="17">
    <location>
        <position position="128"/>
    </location>
    <ligand>
        <name>[4Fe-4S] cluster</name>
        <dbReference type="ChEBI" id="CHEBI:49883"/>
    </ligand>
</feature>
<evidence type="ECO:0000256" key="16">
    <source>
        <dbReference type="ARBA" id="ARBA00047415"/>
    </source>
</evidence>
<evidence type="ECO:0000256" key="15">
    <source>
        <dbReference type="ARBA" id="ARBA00031446"/>
    </source>
</evidence>
<feature type="disulfide bond" description="Redox-active" evidence="17">
    <location>
        <begin position="210"/>
        <end position="212"/>
    </location>
</feature>
<feature type="binding site" evidence="17">
    <location>
        <position position="45"/>
    </location>
    <ligand>
        <name>[4Fe-4S] cluster</name>
        <dbReference type="ChEBI" id="CHEBI:49883"/>
    </ligand>
</feature>
<keyword evidence="14 17" id="KW-0676">Redox-active center</keyword>
<accession>A0ABS5B5F2</accession>
<evidence type="ECO:0000256" key="10">
    <source>
        <dbReference type="ARBA" id="ARBA00023002"/>
    </source>
</evidence>
<comment type="catalytic activity">
    <reaction evidence="16 17">
        <text>epoxyqueuosine(34) in tRNA + AH2 = queuosine(34) in tRNA + A + H2O</text>
        <dbReference type="Rhea" id="RHEA:32159"/>
        <dbReference type="Rhea" id="RHEA-COMP:18571"/>
        <dbReference type="Rhea" id="RHEA-COMP:18582"/>
        <dbReference type="ChEBI" id="CHEBI:13193"/>
        <dbReference type="ChEBI" id="CHEBI:15377"/>
        <dbReference type="ChEBI" id="CHEBI:17499"/>
        <dbReference type="ChEBI" id="CHEBI:194431"/>
        <dbReference type="ChEBI" id="CHEBI:194443"/>
        <dbReference type="EC" id="1.17.99.6"/>
    </reaction>
</comment>
<evidence type="ECO:0000256" key="1">
    <source>
        <dbReference type="ARBA" id="ARBA00002268"/>
    </source>
</evidence>
<evidence type="ECO:0000256" key="12">
    <source>
        <dbReference type="ARBA" id="ARBA00023014"/>
    </source>
</evidence>
<evidence type="ECO:0000256" key="7">
    <source>
        <dbReference type="ARBA" id="ARBA00022694"/>
    </source>
</evidence>
<evidence type="ECO:0000256" key="2">
    <source>
        <dbReference type="ARBA" id="ARBA00004691"/>
    </source>
</evidence>
<feature type="binding site" evidence="17">
    <location>
        <position position="44"/>
    </location>
    <ligand>
        <name>[4Fe-4S] cluster</name>
        <dbReference type="ChEBI" id="CHEBI:49883"/>
    </ligand>
</feature>
<proteinExistence type="inferred from homology"/>
<dbReference type="EMBL" id="PRDG01000004">
    <property type="protein sequence ID" value="MBP2623711.1"/>
    <property type="molecule type" value="Genomic_DNA"/>
</dbReference>
<name>A0ABS5B5F2_9STRE</name>
<gene>
    <name evidence="17" type="primary">queH</name>
    <name evidence="18" type="ORF">C4K46_07130</name>
</gene>
<keyword evidence="10 17" id="KW-0560">Oxidoreductase</keyword>
<keyword evidence="11 17" id="KW-0408">Iron</keyword>
<keyword evidence="13 17" id="KW-1015">Disulfide bond</keyword>
<evidence type="ECO:0000256" key="5">
    <source>
        <dbReference type="ARBA" id="ARBA00016895"/>
    </source>
</evidence>
<keyword evidence="19" id="KW-1185">Reference proteome</keyword>
<evidence type="ECO:0000256" key="3">
    <source>
        <dbReference type="ARBA" id="ARBA00008207"/>
    </source>
</evidence>
<protein>
    <recommendedName>
        <fullName evidence="5 17">Epoxyqueuosine reductase QueH</fullName>
        <ecNumber evidence="4 17">1.17.99.6</ecNumber>
    </recommendedName>
    <alternativeName>
        <fullName evidence="15 17">Queuosine biosynthesis protein QueH</fullName>
    </alternativeName>
</protein>
<keyword evidence="12 17" id="KW-0411">Iron-sulfur</keyword>
<keyword evidence="8 17" id="KW-0479">Metal-binding</keyword>
<dbReference type="Proteomes" id="UP001519296">
    <property type="component" value="Unassembled WGS sequence"/>
</dbReference>
<evidence type="ECO:0000256" key="8">
    <source>
        <dbReference type="ARBA" id="ARBA00022723"/>
    </source>
</evidence>
<dbReference type="HAMAP" id="MF_02089">
    <property type="entry name" value="QueH"/>
    <property type="match status" value="1"/>
</dbReference>
<evidence type="ECO:0000313" key="19">
    <source>
        <dbReference type="Proteomes" id="UP001519296"/>
    </source>
</evidence>
<dbReference type="Pfam" id="PF02677">
    <property type="entry name" value="QueH"/>
    <property type="match status" value="1"/>
</dbReference>
<reference evidence="18 19" key="1">
    <citation type="submission" date="2018-02" db="EMBL/GenBank/DDBJ databases">
        <title>Draft genome sequence of Streptococcus oricebi CCUG 70868T type strain.</title>
        <authorList>
            <person name="Mendez V."/>
            <person name="Salva-Serra F."/>
            <person name="Jaen-Luchoro D."/>
            <person name="Gonzales-Siles L."/>
            <person name="Karlsson R."/>
            <person name="Engstrom-Jakobsson H."/>
            <person name="Busquets A."/>
            <person name="Gomila M."/>
            <person name="Pineiro-Iglesias B."/>
            <person name="Bennasar-Figueras A."/>
            <person name="Seeger M."/>
            <person name="Moore E."/>
        </authorList>
    </citation>
    <scope>NUCLEOTIDE SEQUENCE [LARGE SCALE GENOMIC DNA]</scope>
    <source>
        <strain evidence="18 19">CCUG 70868</strain>
    </source>
</reference>
<dbReference type="InterPro" id="IPR003828">
    <property type="entry name" value="QueH"/>
</dbReference>
<evidence type="ECO:0000256" key="6">
    <source>
        <dbReference type="ARBA" id="ARBA00022485"/>
    </source>
</evidence>
<keyword evidence="7 17" id="KW-0819">tRNA processing</keyword>
<organism evidence="18 19">
    <name type="scientific">Streptococcus oricebi</name>
    <dbReference type="NCBI Taxonomy" id="1547447"/>
    <lineage>
        <taxon>Bacteria</taxon>
        <taxon>Bacillati</taxon>
        <taxon>Bacillota</taxon>
        <taxon>Bacilli</taxon>
        <taxon>Lactobacillales</taxon>
        <taxon>Streptococcaceae</taxon>
        <taxon>Streptococcus</taxon>
    </lineage>
</organism>
<evidence type="ECO:0000256" key="13">
    <source>
        <dbReference type="ARBA" id="ARBA00023157"/>
    </source>
</evidence>
<dbReference type="RefSeq" id="WP_209628216.1">
    <property type="nucleotide sequence ID" value="NZ_PRDG01000004.1"/>
</dbReference>
<dbReference type="PANTHER" id="PTHR36701:SF1">
    <property type="entry name" value="EPOXYQUEUOSINE REDUCTASE QUEH"/>
    <property type="match status" value="1"/>
</dbReference>
<comment type="function">
    <text evidence="1 17">Catalyzes the conversion of epoxyqueuosine (oQ) to queuosine (Q), which is a hypermodified base found in the wobble positions of tRNA(Asp), tRNA(Asn), tRNA(His) and tRNA(Tyr).</text>
</comment>
<keyword evidence="6 17" id="KW-0004">4Fe-4S</keyword>
<dbReference type="EC" id="1.17.99.6" evidence="4 17"/>
<evidence type="ECO:0000256" key="4">
    <source>
        <dbReference type="ARBA" id="ARBA00012622"/>
    </source>
</evidence>
<evidence type="ECO:0000256" key="14">
    <source>
        <dbReference type="ARBA" id="ARBA00023284"/>
    </source>
</evidence>
<evidence type="ECO:0000313" key="18">
    <source>
        <dbReference type="EMBL" id="MBP2623711.1"/>
    </source>
</evidence>
<evidence type="ECO:0000256" key="17">
    <source>
        <dbReference type="HAMAP-Rule" id="MF_02089"/>
    </source>
</evidence>
<comment type="caution">
    <text evidence="18">The sequence shown here is derived from an EMBL/GenBank/DDBJ whole genome shotgun (WGS) entry which is preliminary data.</text>
</comment>
<evidence type="ECO:0000256" key="9">
    <source>
        <dbReference type="ARBA" id="ARBA00022785"/>
    </source>
</evidence>
<sequence>MIDLAELVSRLNPQQKVNYDRLLEKMIKSWQEEKYRPSILLHTCCAPCLTYSLSYLSQYADVTVYFANPNIHPKAEYQRRALVTQRFIRDFNGTSPYQVQYIEAPYEPEKFFSLVHGWEQEEEGGRRCQLCFHYRLEQTASLALDLGFDYFASVLTLSPHKDAQLINRLGLEIQELYQTRYLPSDFKKRQGYQRSIELCKDYDIYRQCYCGCIFGARDQGVNLAQIKRDAQAFLKEQEGQTDFPDIQFKLIH</sequence>
<feature type="binding site" evidence="17">
    <location>
        <position position="131"/>
    </location>
    <ligand>
        <name>[4Fe-4S] cluster</name>
        <dbReference type="ChEBI" id="CHEBI:49883"/>
    </ligand>
</feature>
<comment type="similarity">
    <text evidence="3 17">Belongs to the QueH family.</text>
</comment>